<reference evidence="1" key="1">
    <citation type="submission" date="2021-02" db="EMBL/GenBank/DDBJ databases">
        <authorList>
            <person name="Nowell W R."/>
        </authorList>
    </citation>
    <scope>NUCLEOTIDE SEQUENCE</scope>
</reference>
<accession>A0A813NNP4</accession>
<comment type="caution">
    <text evidence="1">The sequence shown here is derived from an EMBL/GenBank/DDBJ whole genome shotgun (WGS) entry which is preliminary data.</text>
</comment>
<evidence type="ECO:0000313" key="1">
    <source>
        <dbReference type="EMBL" id="CAF0736406.1"/>
    </source>
</evidence>
<protein>
    <recommendedName>
        <fullName evidence="3">Condensin complex subunit 2</fullName>
    </recommendedName>
</protein>
<sequence length="522" mass="60738">MLSISNSQSEPSALLSNARLTIATLIQRPSTVTASNAFDEFSILDHLIDVSNDVDRFEDGENRKFVNIAQLITASTCIYSHRVDALYKLINSFQASSSLVTSPNKHEDSFTEDNEQSESIIIHQQEKNELKKSCQEKKKKLKDNNHSFICNDLNKITLNSSKNFFIDRTSLFDLKLFQQYVPIGNKQFWVNDNQPMIFDLLFDHQIFDIKTEDEEEEKQNHCHPQQEPERLIDALNRLSPIQHIPTFDTNDDDDDIPLPISAYDDQESSWNNENTVNHTQFIEKKKSNRNRTKKTKQDMDLNIFRNGLTDEQQALFRCHKMKPLVNKMKTEQTQFFTKTLNRKHFDELIKDCPSSVMSIFIYPTITIHYLSIRERHSTKIYQPFIRTTRSPSIPITNVLDENALAPLSPLPSFIYETNDDIQEDFDSQLQTNMEQFLDAAIYQSNEEQEHNKVFLELRSSIMTYMNKNDTVKTTNVYDLIESLHDNYSLPLIFSQLLHLCGSTQRYSLHSTSNDNLFIDKSK</sequence>
<dbReference type="EMBL" id="CAJNOM010000002">
    <property type="protein sequence ID" value="CAF0736406.1"/>
    <property type="molecule type" value="Genomic_DNA"/>
</dbReference>
<evidence type="ECO:0000313" key="2">
    <source>
        <dbReference type="Proteomes" id="UP000663832"/>
    </source>
</evidence>
<name>A0A813NNP4_9BILA</name>
<dbReference type="Proteomes" id="UP000663832">
    <property type="component" value="Unassembled WGS sequence"/>
</dbReference>
<dbReference type="AlphaFoldDB" id="A0A813NNP4"/>
<dbReference type="OrthoDB" id="10017579at2759"/>
<proteinExistence type="predicted"/>
<organism evidence="1 2">
    <name type="scientific">Adineta steineri</name>
    <dbReference type="NCBI Taxonomy" id="433720"/>
    <lineage>
        <taxon>Eukaryota</taxon>
        <taxon>Metazoa</taxon>
        <taxon>Spiralia</taxon>
        <taxon>Gnathifera</taxon>
        <taxon>Rotifera</taxon>
        <taxon>Eurotatoria</taxon>
        <taxon>Bdelloidea</taxon>
        <taxon>Adinetida</taxon>
        <taxon>Adinetidae</taxon>
        <taxon>Adineta</taxon>
    </lineage>
</organism>
<evidence type="ECO:0008006" key="3">
    <source>
        <dbReference type="Google" id="ProtNLM"/>
    </source>
</evidence>
<keyword evidence="2" id="KW-1185">Reference proteome</keyword>
<gene>
    <name evidence="1" type="ORF">QVE165_LOCUS628</name>
</gene>